<proteinExistence type="inferred from homology"/>
<evidence type="ECO:0000313" key="9">
    <source>
        <dbReference type="RefSeq" id="XP_055876976.1"/>
    </source>
</evidence>
<dbReference type="GO" id="GO:0004090">
    <property type="term" value="F:carbonyl reductase (NADPH) activity"/>
    <property type="evidence" value="ECO:0007669"/>
    <property type="project" value="TreeGrafter"/>
</dbReference>
<organism evidence="5 6">
    <name type="scientific">Biomphalaria glabrata</name>
    <name type="common">Bloodfluke planorb</name>
    <name type="synonym">Freshwater snail</name>
    <dbReference type="NCBI Taxonomy" id="6526"/>
    <lineage>
        <taxon>Eukaryota</taxon>
        <taxon>Metazoa</taxon>
        <taxon>Spiralia</taxon>
        <taxon>Lophotrochozoa</taxon>
        <taxon>Mollusca</taxon>
        <taxon>Gastropoda</taxon>
        <taxon>Heterobranchia</taxon>
        <taxon>Euthyneura</taxon>
        <taxon>Panpulmonata</taxon>
        <taxon>Hygrophila</taxon>
        <taxon>Lymnaeoidea</taxon>
        <taxon>Planorbidae</taxon>
        <taxon>Biomphalaria</taxon>
    </lineage>
</organism>
<dbReference type="FunFam" id="3.40.50.720:FF:000214">
    <property type="entry name" value="L-xylulose reductase"/>
    <property type="match status" value="1"/>
</dbReference>
<sequence>MIDDIKKYFSAFIYNQIQFLKFHFLSICEKMDIQFKGKRALVTGAGKGIGRAIAMKLALCGAETVAISRTQADLDSLKAESPSIETHVIDLSVWSSAKKALEALGHFDLLVNNAGVSRIAPFTEVTEEDFDYVFNTNFKALFNVSQVVAKSMKEKKSGGAIVHVSSAASKQGLNNHAVYCSTKGAVDSLTMVMALELGPHKIRTNAVNPTATMTDMGKYAWSDPQKSKPLLNRIPLGRFAEVDDVVEAVLWLLSDRASYINGVTLPVEGGLLVA</sequence>
<evidence type="ECO:0000313" key="5">
    <source>
        <dbReference type="Proteomes" id="UP001165740"/>
    </source>
</evidence>
<dbReference type="PANTHER" id="PTHR44252">
    <property type="entry name" value="D-ERYTHRULOSE REDUCTASE"/>
    <property type="match status" value="1"/>
</dbReference>
<dbReference type="Pfam" id="PF13561">
    <property type="entry name" value="adh_short_C2"/>
    <property type="match status" value="1"/>
</dbReference>
<evidence type="ECO:0000256" key="3">
    <source>
        <dbReference type="ARBA" id="ARBA00022857"/>
    </source>
</evidence>
<keyword evidence="3" id="KW-0521">NADP</keyword>
<dbReference type="RefSeq" id="XP_055876974.1">
    <property type="nucleotide sequence ID" value="XM_056020999.1"/>
</dbReference>
<dbReference type="RefSeq" id="XP_055876972.1">
    <property type="nucleotide sequence ID" value="XM_056020997.1"/>
</dbReference>
<gene>
    <name evidence="6 7 8 9" type="primary">LOC106060031</name>
</gene>
<dbReference type="PRINTS" id="PR00080">
    <property type="entry name" value="SDRFAMILY"/>
</dbReference>
<evidence type="ECO:0000313" key="8">
    <source>
        <dbReference type="RefSeq" id="XP_055876974.1"/>
    </source>
</evidence>
<dbReference type="InterPro" id="IPR036291">
    <property type="entry name" value="NAD(P)-bd_dom_sf"/>
</dbReference>
<keyword evidence="4" id="KW-0560">Oxidoreductase</keyword>
<dbReference type="SUPFAM" id="SSF51735">
    <property type="entry name" value="NAD(P)-binding Rossmann-fold domains"/>
    <property type="match status" value="1"/>
</dbReference>
<comment type="similarity">
    <text evidence="1">Belongs to the short-chain dehydrogenases/reductases (SDR) family.</text>
</comment>
<evidence type="ECO:0000313" key="6">
    <source>
        <dbReference type="RefSeq" id="XP_055876972.1"/>
    </source>
</evidence>
<dbReference type="GeneID" id="106060031"/>
<dbReference type="PROSITE" id="PS00061">
    <property type="entry name" value="ADH_SHORT"/>
    <property type="match status" value="1"/>
</dbReference>
<accession>A0A9W2ZPR7</accession>
<dbReference type="RefSeq" id="XP_055876976.1">
    <property type="nucleotide sequence ID" value="XM_056021001.1"/>
</dbReference>
<dbReference type="PANTHER" id="PTHR44252:SF3">
    <property type="entry name" value="D-ERYTHRULOSE REDUCTASE-RELATED"/>
    <property type="match status" value="1"/>
</dbReference>
<dbReference type="GO" id="GO:0005997">
    <property type="term" value="P:xylulose metabolic process"/>
    <property type="evidence" value="ECO:0007669"/>
    <property type="project" value="TreeGrafter"/>
</dbReference>
<dbReference type="GO" id="GO:0006006">
    <property type="term" value="P:glucose metabolic process"/>
    <property type="evidence" value="ECO:0007669"/>
    <property type="project" value="TreeGrafter"/>
</dbReference>
<dbReference type="GO" id="GO:0050038">
    <property type="term" value="F:L-xylulose reductase (NADPH) activity"/>
    <property type="evidence" value="ECO:0007669"/>
    <property type="project" value="TreeGrafter"/>
</dbReference>
<dbReference type="InterPro" id="IPR051737">
    <property type="entry name" value="L-xylulose/Carbonyl_redctase"/>
</dbReference>
<reference evidence="6 7" key="1">
    <citation type="submission" date="2025-04" db="UniProtKB">
        <authorList>
            <consortium name="RefSeq"/>
        </authorList>
    </citation>
    <scope>IDENTIFICATION</scope>
</reference>
<dbReference type="InterPro" id="IPR002347">
    <property type="entry name" value="SDR_fam"/>
</dbReference>
<name>A0A9W2ZPR7_BIOGL</name>
<evidence type="ECO:0000313" key="7">
    <source>
        <dbReference type="RefSeq" id="XP_055876973.1"/>
    </source>
</evidence>
<dbReference type="InterPro" id="IPR020904">
    <property type="entry name" value="Sc_DH/Rdtase_CS"/>
</dbReference>
<dbReference type="Gene3D" id="3.40.50.720">
    <property type="entry name" value="NAD(P)-binding Rossmann-like Domain"/>
    <property type="match status" value="1"/>
</dbReference>
<evidence type="ECO:0000256" key="1">
    <source>
        <dbReference type="ARBA" id="ARBA00006484"/>
    </source>
</evidence>
<evidence type="ECO:0000256" key="4">
    <source>
        <dbReference type="ARBA" id="ARBA00023002"/>
    </source>
</evidence>
<dbReference type="OMA" id="FPQWGAY"/>
<dbReference type="AlphaFoldDB" id="A0A9W2ZPR7"/>
<evidence type="ECO:0000256" key="2">
    <source>
        <dbReference type="ARBA" id="ARBA00011881"/>
    </source>
</evidence>
<comment type="subunit">
    <text evidence="2">Homotetramer.</text>
</comment>
<keyword evidence="5" id="KW-1185">Reference proteome</keyword>
<protein>
    <submittedName>
        <fullName evidence="6 7">L-xylulose reductase-like isoform X1</fullName>
    </submittedName>
</protein>
<dbReference type="OrthoDB" id="1393670at2759"/>
<dbReference type="RefSeq" id="XP_055876973.1">
    <property type="nucleotide sequence ID" value="XM_056020998.1"/>
</dbReference>
<dbReference type="Proteomes" id="UP001165740">
    <property type="component" value="Chromosome 2"/>
</dbReference>
<dbReference type="PRINTS" id="PR00081">
    <property type="entry name" value="GDHRDH"/>
</dbReference>